<evidence type="ECO:0000256" key="1">
    <source>
        <dbReference type="SAM" id="MobiDB-lite"/>
    </source>
</evidence>
<evidence type="ECO:0000313" key="2">
    <source>
        <dbReference type="EMBL" id="MDX8537051.1"/>
    </source>
</evidence>
<accession>A0ABU5AIH3</accession>
<proteinExistence type="predicted"/>
<name>A0ABU5AIH3_9HYPH</name>
<reference evidence="2 3" key="1">
    <citation type="submission" date="2023-08" db="EMBL/GenBank/DDBJ databases">
        <title>Implementing the SeqCode for naming new Mesorhizobium species isolated from Vachellia karroo root nodules.</title>
        <authorList>
            <person name="Van Lill M."/>
        </authorList>
    </citation>
    <scope>NUCLEOTIDE SEQUENCE [LARGE SCALE GENOMIC DNA]</scope>
    <source>
        <strain evidence="2 3">VK4B</strain>
    </source>
</reference>
<evidence type="ECO:0000313" key="3">
    <source>
        <dbReference type="Proteomes" id="UP001276564"/>
    </source>
</evidence>
<dbReference type="Proteomes" id="UP001276564">
    <property type="component" value="Unassembled WGS sequence"/>
</dbReference>
<protein>
    <recommendedName>
        <fullName evidence="4">Type IV secretion system protein VirB7</fullName>
    </recommendedName>
</protein>
<keyword evidence="3" id="KW-1185">Reference proteome</keyword>
<evidence type="ECO:0008006" key="4">
    <source>
        <dbReference type="Google" id="ProtNLM"/>
    </source>
</evidence>
<gene>
    <name evidence="2" type="ORF">RFM23_05365</name>
</gene>
<dbReference type="EMBL" id="JAVIIP010000003">
    <property type="protein sequence ID" value="MDX8537051.1"/>
    <property type="molecule type" value="Genomic_DNA"/>
</dbReference>
<feature type="region of interest" description="Disordered" evidence="1">
    <location>
        <begin position="22"/>
        <end position="46"/>
    </location>
</feature>
<dbReference type="RefSeq" id="WP_320319829.1">
    <property type="nucleotide sequence ID" value="NZ_JAVIIP010000003.1"/>
</dbReference>
<organism evidence="2 3">
    <name type="scientific">Mesorhizobium abyssinicae</name>
    <dbReference type="NCBI Taxonomy" id="1209958"/>
    <lineage>
        <taxon>Bacteria</taxon>
        <taxon>Pseudomonadati</taxon>
        <taxon>Pseudomonadota</taxon>
        <taxon>Alphaproteobacteria</taxon>
        <taxon>Hyphomicrobiales</taxon>
        <taxon>Phyllobacteriaceae</taxon>
        <taxon>Mesorhizobium</taxon>
    </lineage>
</organism>
<dbReference type="PROSITE" id="PS51257">
    <property type="entry name" value="PROKAR_LIPOPROTEIN"/>
    <property type="match status" value="1"/>
</dbReference>
<comment type="caution">
    <text evidence="2">The sequence shown here is derived from an EMBL/GenBank/DDBJ whole genome shotgun (WGS) entry which is preliminary data.</text>
</comment>
<sequence length="46" mass="4935">MARVVLAVILAGLLAGCTSQPSCSETPRNMRCMSGPELTRELNRSN</sequence>